<dbReference type="EMBL" id="JALJOU010000039">
    <property type="protein sequence ID" value="KAK9832749.1"/>
    <property type="molecule type" value="Genomic_DNA"/>
</dbReference>
<name>A0AAW1RG94_9CHLO</name>
<proteinExistence type="inferred from homology"/>
<keyword evidence="6" id="KW-1185">Reference proteome</keyword>
<dbReference type="PRINTS" id="PR00080">
    <property type="entry name" value="SDRFAMILY"/>
</dbReference>
<dbReference type="InterPro" id="IPR002347">
    <property type="entry name" value="SDR_fam"/>
</dbReference>
<dbReference type="SUPFAM" id="SSF51735">
    <property type="entry name" value="NAD(P)-binding Rossmann-fold domains"/>
    <property type="match status" value="1"/>
</dbReference>
<feature type="domain" description="Ketoreductase" evidence="4">
    <location>
        <begin position="6"/>
        <end position="187"/>
    </location>
</feature>
<keyword evidence="2" id="KW-0560">Oxidoreductase</keyword>
<evidence type="ECO:0000259" key="4">
    <source>
        <dbReference type="SMART" id="SM00822"/>
    </source>
</evidence>
<organism evidence="5 6">
    <name type="scientific">Elliptochloris bilobata</name>
    <dbReference type="NCBI Taxonomy" id="381761"/>
    <lineage>
        <taxon>Eukaryota</taxon>
        <taxon>Viridiplantae</taxon>
        <taxon>Chlorophyta</taxon>
        <taxon>core chlorophytes</taxon>
        <taxon>Trebouxiophyceae</taxon>
        <taxon>Trebouxiophyceae incertae sedis</taxon>
        <taxon>Elliptochloris clade</taxon>
        <taxon>Elliptochloris</taxon>
    </lineage>
</organism>
<dbReference type="SMART" id="SM00822">
    <property type="entry name" value="PKS_KR"/>
    <property type="match status" value="1"/>
</dbReference>
<accession>A0AAW1RG94</accession>
<evidence type="ECO:0000256" key="2">
    <source>
        <dbReference type="ARBA" id="ARBA00023002"/>
    </source>
</evidence>
<evidence type="ECO:0000256" key="3">
    <source>
        <dbReference type="RuleBase" id="RU000363"/>
    </source>
</evidence>
<evidence type="ECO:0000313" key="6">
    <source>
        <dbReference type="Proteomes" id="UP001445335"/>
    </source>
</evidence>
<gene>
    <name evidence="5" type="ORF">WJX81_008156</name>
</gene>
<comment type="similarity">
    <text evidence="1 3">Belongs to the short-chain dehydrogenases/reductases (SDR) family.</text>
</comment>
<dbReference type="PANTHER" id="PTHR44169:SF6">
    <property type="entry name" value="NADPH-DEPENDENT 1-ACYLDIHYDROXYACETONE PHOSPHATE REDUCTASE"/>
    <property type="match status" value="1"/>
</dbReference>
<dbReference type="Gene3D" id="3.40.50.720">
    <property type="entry name" value="NAD(P)-binding Rossmann-like Domain"/>
    <property type="match status" value="1"/>
</dbReference>
<dbReference type="InterPro" id="IPR057326">
    <property type="entry name" value="KR_dom"/>
</dbReference>
<dbReference type="PROSITE" id="PS00061">
    <property type="entry name" value="ADH_SHORT"/>
    <property type="match status" value="1"/>
</dbReference>
<comment type="caution">
    <text evidence="5">The sequence shown here is derived from an EMBL/GenBank/DDBJ whole genome shotgun (WGS) entry which is preliminary data.</text>
</comment>
<evidence type="ECO:0000256" key="1">
    <source>
        <dbReference type="ARBA" id="ARBA00006484"/>
    </source>
</evidence>
<dbReference type="Pfam" id="PF00106">
    <property type="entry name" value="adh_short"/>
    <property type="match status" value="1"/>
</dbReference>
<dbReference type="InterPro" id="IPR036291">
    <property type="entry name" value="NAD(P)-bd_dom_sf"/>
</dbReference>
<dbReference type="GO" id="GO:0016491">
    <property type="term" value="F:oxidoreductase activity"/>
    <property type="evidence" value="ECO:0007669"/>
    <property type="project" value="UniProtKB-KW"/>
</dbReference>
<dbReference type="AlphaFoldDB" id="A0AAW1RG94"/>
<protein>
    <recommendedName>
        <fullName evidence="4">Ketoreductase domain-containing protein</fullName>
    </recommendedName>
</protein>
<dbReference type="Proteomes" id="UP001445335">
    <property type="component" value="Unassembled WGS sequence"/>
</dbReference>
<evidence type="ECO:0000313" key="5">
    <source>
        <dbReference type="EMBL" id="KAK9832749.1"/>
    </source>
</evidence>
<dbReference type="PANTHER" id="PTHR44169">
    <property type="entry name" value="NADPH-DEPENDENT 1-ACYLDIHYDROXYACETONE PHOSPHATE REDUCTASE"/>
    <property type="match status" value="1"/>
</dbReference>
<reference evidence="5 6" key="1">
    <citation type="journal article" date="2024" name="Nat. Commun.">
        <title>Phylogenomics reveals the evolutionary origins of lichenization in chlorophyte algae.</title>
        <authorList>
            <person name="Puginier C."/>
            <person name="Libourel C."/>
            <person name="Otte J."/>
            <person name="Skaloud P."/>
            <person name="Haon M."/>
            <person name="Grisel S."/>
            <person name="Petersen M."/>
            <person name="Berrin J.G."/>
            <person name="Delaux P.M."/>
            <person name="Dal Grande F."/>
            <person name="Keller J."/>
        </authorList>
    </citation>
    <scope>NUCLEOTIDE SEQUENCE [LARGE SCALE GENOMIC DNA]</scope>
    <source>
        <strain evidence="5 6">SAG 245.80</strain>
    </source>
</reference>
<dbReference type="InterPro" id="IPR020904">
    <property type="entry name" value="Sc_DH/Rdtase_CS"/>
</dbReference>
<sequence>MAFTPHTILITGGGTGIGLGLAEALQKRGVKVIIGGRRKDVLEKVCAANPGMEYVILDVASPDSITKTRDELLAKHPEIDAVMNNAGVQRPFDFAAEKPVELGFADNEIDINIRGLFNMCAAWLPHLKTKEAAYIINVSSGLAFVPLARVPSYCATKAAVHSFTVSLREQLRGSPVRIIECEPPAVQTELHDYMGAERGRAVGIPLAEFVSETMESFDAGTDDFAVAQAKNLAAVVDSERFAKTLEMLNAMHL</sequence>
<dbReference type="PRINTS" id="PR00081">
    <property type="entry name" value="GDHRDH"/>
</dbReference>